<dbReference type="GO" id="GO:0015627">
    <property type="term" value="C:type II protein secretion system complex"/>
    <property type="evidence" value="ECO:0007669"/>
    <property type="project" value="TreeGrafter"/>
</dbReference>
<dbReference type="Proteomes" id="UP000004394">
    <property type="component" value="Unassembled WGS sequence"/>
</dbReference>
<sequence length="300" mass="34861">MKLKEIFYFQKSDRLVILFFLCCIVITLAVLFGIGGQNTQTSLTGEDSLEAKQSPILSEKDAPNSGYYDLEGKKVELFPFDPNTADSTQFQRLGLVRWQIRNIYKYRAKGGIYRTPADFARLYGLTLKQYKALEPFIRISDDYLPASRFVHQTSQDERFERDTLRYPVKIGQTERIALNAADTSLLKKVPGIGSYFARRIVAYRERLGGYYSTEQLKEIDDFPEESLKYFVLGTANLRKMNVNRLSLSQLKRHPYINFYQAKAITDYRRMRGNLTSLQELRLLKDFPPAAIERLEPYVEY</sequence>
<dbReference type="PANTHER" id="PTHR21180">
    <property type="entry name" value="ENDONUCLEASE/EXONUCLEASE/PHOSPHATASE FAMILY DOMAIN-CONTAINING PROTEIN 1"/>
    <property type="match status" value="1"/>
</dbReference>
<protein>
    <recommendedName>
        <fullName evidence="4">Competence protein ComEA helix-hairpin-helix repeat region</fullName>
    </recommendedName>
</protein>
<dbReference type="eggNOG" id="COG1555">
    <property type="taxonomic scope" value="Bacteria"/>
</dbReference>
<evidence type="ECO:0000313" key="3">
    <source>
        <dbReference type="Proteomes" id="UP000004394"/>
    </source>
</evidence>
<dbReference type="EMBL" id="AEEI01000050">
    <property type="protein sequence ID" value="EFM01506.1"/>
    <property type="molecule type" value="Genomic_DNA"/>
</dbReference>
<dbReference type="RefSeq" id="WP_006949824.1">
    <property type="nucleotide sequence ID" value="NZ_BAJI01000010.1"/>
</dbReference>
<dbReference type="SUPFAM" id="SSF47781">
    <property type="entry name" value="RuvA domain 2-like"/>
    <property type="match status" value="3"/>
</dbReference>
<keyword evidence="1" id="KW-1133">Transmembrane helix</keyword>
<dbReference type="STRING" id="862515.HMPREF0658_1626"/>
<proteinExistence type="predicted"/>
<dbReference type="OrthoDB" id="981124at2"/>
<evidence type="ECO:0008006" key="4">
    <source>
        <dbReference type="Google" id="ProtNLM"/>
    </source>
</evidence>
<dbReference type="Pfam" id="PF12836">
    <property type="entry name" value="HHH_3"/>
    <property type="match status" value="2"/>
</dbReference>
<name>E0NTX3_9BACT</name>
<accession>E0NTX3</accession>
<dbReference type="AlphaFoldDB" id="E0NTX3"/>
<dbReference type="InterPro" id="IPR051675">
    <property type="entry name" value="Endo/Exo/Phosphatase_dom_1"/>
</dbReference>
<dbReference type="HOGENOM" id="CLU_077104_0_0_10"/>
<reference evidence="2" key="1">
    <citation type="submission" date="2010-07" db="EMBL/GenBank/DDBJ databases">
        <authorList>
            <person name="Muzny D."/>
            <person name="Qin X."/>
            <person name="Deng J."/>
            <person name="Jiang H."/>
            <person name="Liu Y."/>
            <person name="Qu J."/>
            <person name="Song X.-Z."/>
            <person name="Zhang L."/>
            <person name="Thornton R."/>
            <person name="Coyle M."/>
            <person name="Francisco L."/>
            <person name="Jackson L."/>
            <person name="Javaid M."/>
            <person name="Korchina V."/>
            <person name="Kovar C."/>
            <person name="Mata R."/>
            <person name="Mathew T."/>
            <person name="Ngo R."/>
            <person name="Nguyen L."/>
            <person name="Nguyen N."/>
            <person name="Okwuonu G."/>
            <person name="Ongeri F."/>
            <person name="Pham C."/>
            <person name="Simmons D."/>
            <person name="Wilczek-Boney K."/>
            <person name="Hale W."/>
            <person name="Jakkamsetti A."/>
            <person name="Pham P."/>
            <person name="Ruth R."/>
            <person name="San Lucas F."/>
            <person name="Warren J."/>
            <person name="Zhang J."/>
            <person name="Zhao Z."/>
            <person name="Zhou C."/>
            <person name="Zhu D."/>
            <person name="Lee S."/>
            <person name="Bess C."/>
            <person name="Blankenburg K."/>
            <person name="Forbes L."/>
            <person name="Fu Q."/>
            <person name="Gubbala S."/>
            <person name="Hirani K."/>
            <person name="Jayaseelan J.C."/>
            <person name="Lara F."/>
            <person name="Munidasa M."/>
            <person name="Palculict T."/>
            <person name="Patil S."/>
            <person name="Pu L.-L."/>
            <person name="Saada N."/>
            <person name="Tang L."/>
            <person name="Weissenberger G."/>
            <person name="Zhu Y."/>
            <person name="Hemphill L."/>
            <person name="Shang Y."/>
            <person name="Youmans B."/>
            <person name="Ayvaz T."/>
            <person name="Ross M."/>
            <person name="Santibanez J."/>
            <person name="Aqrawi P."/>
            <person name="Gross S."/>
            <person name="Joshi V."/>
            <person name="Fowler G."/>
            <person name="Nazareth L."/>
            <person name="Reid J."/>
            <person name="Worley K."/>
            <person name="Petrosino J."/>
            <person name="Highlander S."/>
            <person name="Gibbs R."/>
        </authorList>
    </citation>
    <scope>NUCLEOTIDE SEQUENCE [LARGE SCALE GENOMIC DNA]</scope>
    <source>
        <strain evidence="2">DSM 16973</strain>
    </source>
</reference>
<dbReference type="GO" id="GO:0015628">
    <property type="term" value="P:protein secretion by the type II secretion system"/>
    <property type="evidence" value="ECO:0007669"/>
    <property type="project" value="TreeGrafter"/>
</dbReference>
<organism evidence="2 3">
    <name type="scientific">Hoylesella marshii DSM 16973 = JCM 13450</name>
    <dbReference type="NCBI Taxonomy" id="862515"/>
    <lineage>
        <taxon>Bacteria</taxon>
        <taxon>Pseudomonadati</taxon>
        <taxon>Bacteroidota</taxon>
        <taxon>Bacteroidia</taxon>
        <taxon>Bacteroidales</taxon>
        <taxon>Prevotellaceae</taxon>
        <taxon>Hoylesella</taxon>
    </lineage>
</organism>
<dbReference type="PANTHER" id="PTHR21180:SF32">
    <property type="entry name" value="ENDONUCLEASE_EXONUCLEASE_PHOSPHATASE FAMILY DOMAIN-CONTAINING PROTEIN 1"/>
    <property type="match status" value="1"/>
</dbReference>
<feature type="transmembrane region" description="Helical" evidence="1">
    <location>
        <begin position="15"/>
        <end position="34"/>
    </location>
</feature>
<keyword evidence="1" id="KW-0812">Transmembrane</keyword>
<dbReference type="InterPro" id="IPR010994">
    <property type="entry name" value="RuvA_2-like"/>
</dbReference>
<gene>
    <name evidence="2" type="ORF">HMPREF0658_1626</name>
</gene>
<evidence type="ECO:0000256" key="1">
    <source>
        <dbReference type="SAM" id="Phobius"/>
    </source>
</evidence>
<keyword evidence="3" id="KW-1185">Reference proteome</keyword>
<dbReference type="Gene3D" id="1.10.150.280">
    <property type="entry name" value="AF1531-like domain"/>
    <property type="match status" value="2"/>
</dbReference>
<evidence type="ECO:0000313" key="2">
    <source>
        <dbReference type="EMBL" id="EFM01506.1"/>
    </source>
</evidence>
<keyword evidence="1" id="KW-0472">Membrane</keyword>
<dbReference type="BioCyc" id="PMAR862515-HMP:GMOO-1651-MONOMER"/>
<comment type="caution">
    <text evidence="2">The sequence shown here is derived from an EMBL/GenBank/DDBJ whole genome shotgun (WGS) entry which is preliminary data.</text>
</comment>